<feature type="chain" id="PRO_5025604403" description="Stress response protein ish1" evidence="2">
    <location>
        <begin position="21"/>
        <end position="425"/>
    </location>
</feature>
<name>A0A6A6HC52_VIRVR</name>
<accession>A0A6A6HC52</accession>
<organism evidence="3 4">
    <name type="scientific">Viridothelium virens</name>
    <name type="common">Speckled blister lichen</name>
    <name type="synonym">Trypethelium virens</name>
    <dbReference type="NCBI Taxonomy" id="1048519"/>
    <lineage>
        <taxon>Eukaryota</taxon>
        <taxon>Fungi</taxon>
        <taxon>Dikarya</taxon>
        <taxon>Ascomycota</taxon>
        <taxon>Pezizomycotina</taxon>
        <taxon>Dothideomycetes</taxon>
        <taxon>Dothideomycetes incertae sedis</taxon>
        <taxon>Trypetheliales</taxon>
        <taxon>Trypetheliaceae</taxon>
        <taxon>Viridothelium</taxon>
    </lineage>
</organism>
<keyword evidence="2" id="KW-0732">Signal</keyword>
<dbReference type="InterPro" id="IPR018803">
    <property type="entry name" value="Ish1/Msc1-like"/>
</dbReference>
<protein>
    <recommendedName>
        <fullName evidence="5">Stress response protein ish1</fullName>
    </recommendedName>
</protein>
<feature type="compositionally biased region" description="Low complexity" evidence="1">
    <location>
        <begin position="376"/>
        <end position="398"/>
    </location>
</feature>
<evidence type="ECO:0008006" key="5">
    <source>
        <dbReference type="Google" id="ProtNLM"/>
    </source>
</evidence>
<reference evidence="3" key="1">
    <citation type="journal article" date="2020" name="Stud. Mycol.">
        <title>101 Dothideomycetes genomes: a test case for predicting lifestyles and emergence of pathogens.</title>
        <authorList>
            <person name="Haridas S."/>
            <person name="Albert R."/>
            <person name="Binder M."/>
            <person name="Bloem J."/>
            <person name="Labutti K."/>
            <person name="Salamov A."/>
            <person name="Andreopoulos B."/>
            <person name="Baker S."/>
            <person name="Barry K."/>
            <person name="Bills G."/>
            <person name="Bluhm B."/>
            <person name="Cannon C."/>
            <person name="Castanera R."/>
            <person name="Culley D."/>
            <person name="Daum C."/>
            <person name="Ezra D."/>
            <person name="Gonzalez J."/>
            <person name="Henrissat B."/>
            <person name="Kuo A."/>
            <person name="Liang C."/>
            <person name="Lipzen A."/>
            <person name="Lutzoni F."/>
            <person name="Magnuson J."/>
            <person name="Mondo S."/>
            <person name="Nolan M."/>
            <person name="Ohm R."/>
            <person name="Pangilinan J."/>
            <person name="Park H.-J."/>
            <person name="Ramirez L."/>
            <person name="Alfaro M."/>
            <person name="Sun H."/>
            <person name="Tritt A."/>
            <person name="Yoshinaga Y."/>
            <person name="Zwiers L.-H."/>
            <person name="Turgeon B."/>
            <person name="Goodwin S."/>
            <person name="Spatafora J."/>
            <person name="Crous P."/>
            <person name="Grigoriev I."/>
        </authorList>
    </citation>
    <scope>NUCLEOTIDE SEQUENCE</scope>
    <source>
        <strain evidence="3">Tuck. ex Michener</strain>
    </source>
</reference>
<proteinExistence type="predicted"/>
<evidence type="ECO:0000313" key="4">
    <source>
        <dbReference type="Proteomes" id="UP000800092"/>
    </source>
</evidence>
<evidence type="ECO:0000313" key="3">
    <source>
        <dbReference type="EMBL" id="KAF2235429.1"/>
    </source>
</evidence>
<dbReference type="Proteomes" id="UP000800092">
    <property type="component" value="Unassembled WGS sequence"/>
</dbReference>
<dbReference type="Pfam" id="PF10281">
    <property type="entry name" value="Ish1"/>
    <property type="match status" value="4"/>
</dbReference>
<keyword evidence="4" id="KW-1185">Reference proteome</keyword>
<dbReference type="AlphaFoldDB" id="A0A6A6HC52"/>
<evidence type="ECO:0000256" key="1">
    <source>
        <dbReference type="SAM" id="MobiDB-lite"/>
    </source>
</evidence>
<feature type="region of interest" description="Disordered" evidence="1">
    <location>
        <begin position="376"/>
        <end position="403"/>
    </location>
</feature>
<feature type="signal peptide" evidence="2">
    <location>
        <begin position="1"/>
        <end position="20"/>
    </location>
</feature>
<gene>
    <name evidence="3" type="ORF">EV356DRAFT_117932</name>
</gene>
<sequence>MRLNFLSTLVVALAADGVVASTWFSKAGHSCPEPPACYCPCADLPTGNDLGLPYNKWHQTELERWLSDHDVPYPTPADRKDLENLVKENWDANVATPYQSWDTKRLQSYLSSKGKEAKKGTEENKDSLISQVQSSWQETGDQATEAYNSVKDWIFDTWTDSQLKAFLDYHQIPNPTPRTRDSLLKTVRENYSKAADKAGEAASYPGNWLYQSWSESDLKLWLDERGVPVPQPRNRDRLIASVRRNSRVAQRQYQDAIASVTDSASASHQTLTDALLDAWSDSQIKEWCDANGIKVPQGSKRNELIALARKHRSKLLADYNAAASSASASIGAATTSAGNEFAKATDDASLFGSDIADTVNEWVLWAREQVGLAPSGAAASAKSAAEQARSSASKGSKSAGKEATKITDKVVDAYASATDKVKEEL</sequence>
<dbReference type="EMBL" id="ML991791">
    <property type="protein sequence ID" value="KAF2235429.1"/>
    <property type="molecule type" value="Genomic_DNA"/>
</dbReference>
<evidence type="ECO:0000256" key="2">
    <source>
        <dbReference type="SAM" id="SignalP"/>
    </source>
</evidence>
<dbReference type="OrthoDB" id="2527403at2759"/>